<dbReference type="RefSeq" id="XP_041293871.1">
    <property type="nucleotide sequence ID" value="XM_041433603.1"/>
</dbReference>
<evidence type="ECO:0000313" key="1">
    <source>
        <dbReference type="EMBL" id="KAG2110003.1"/>
    </source>
</evidence>
<comment type="caution">
    <text evidence="1">The sequence shown here is derived from an EMBL/GenBank/DDBJ whole genome shotgun (WGS) entry which is preliminary data.</text>
</comment>
<dbReference type="AlphaFoldDB" id="A0A9P7F7Y4"/>
<dbReference type="OrthoDB" id="2681341at2759"/>
<protein>
    <submittedName>
        <fullName evidence="1">Uncharacterized protein</fullName>
    </submittedName>
</protein>
<accession>A0A9P7F7Y4</accession>
<dbReference type="GeneID" id="64695862"/>
<gene>
    <name evidence="1" type="ORF">F5147DRAFT_652173</name>
</gene>
<evidence type="ECO:0000313" key="2">
    <source>
        <dbReference type="Proteomes" id="UP000823399"/>
    </source>
</evidence>
<sequence>MDPVMLPALPSGKSLDNPIAARATEPELVSPAPDPTAAGVQTPPHLPIKHSIARSIYGETRIHPPIGVLQPIRCPICVRYLVPWFWAVSQARVPQPTDHKTGCTCQPVTDTTTHPSLLGTFWIVRSTSGPIHRNWVQRPVHHWQRCGRVLGPSASLGYEGPTIVDEDLGIGSIYIWAIRWYRVQ</sequence>
<reference evidence="1" key="1">
    <citation type="journal article" date="2020" name="New Phytol.">
        <title>Comparative genomics reveals dynamic genome evolution in host specialist ectomycorrhizal fungi.</title>
        <authorList>
            <person name="Lofgren L.A."/>
            <person name="Nguyen N.H."/>
            <person name="Vilgalys R."/>
            <person name="Ruytinx J."/>
            <person name="Liao H.L."/>
            <person name="Branco S."/>
            <person name="Kuo A."/>
            <person name="LaButti K."/>
            <person name="Lipzen A."/>
            <person name="Andreopoulos W."/>
            <person name="Pangilinan J."/>
            <person name="Riley R."/>
            <person name="Hundley H."/>
            <person name="Na H."/>
            <person name="Barry K."/>
            <person name="Grigoriev I.V."/>
            <person name="Stajich J.E."/>
            <person name="Kennedy P.G."/>
        </authorList>
    </citation>
    <scope>NUCLEOTIDE SEQUENCE</scope>
    <source>
        <strain evidence="1">FC423</strain>
    </source>
</reference>
<proteinExistence type="predicted"/>
<name>A0A9P7F7Y4_9AGAM</name>
<keyword evidence="2" id="KW-1185">Reference proteome</keyword>
<dbReference type="Proteomes" id="UP000823399">
    <property type="component" value="Unassembled WGS sequence"/>
</dbReference>
<dbReference type="EMBL" id="JABBWM010000022">
    <property type="protein sequence ID" value="KAG2110003.1"/>
    <property type="molecule type" value="Genomic_DNA"/>
</dbReference>
<organism evidence="1 2">
    <name type="scientific">Suillus discolor</name>
    <dbReference type="NCBI Taxonomy" id="1912936"/>
    <lineage>
        <taxon>Eukaryota</taxon>
        <taxon>Fungi</taxon>
        <taxon>Dikarya</taxon>
        <taxon>Basidiomycota</taxon>
        <taxon>Agaricomycotina</taxon>
        <taxon>Agaricomycetes</taxon>
        <taxon>Agaricomycetidae</taxon>
        <taxon>Boletales</taxon>
        <taxon>Suillineae</taxon>
        <taxon>Suillaceae</taxon>
        <taxon>Suillus</taxon>
    </lineage>
</organism>